<protein>
    <submittedName>
        <fullName evidence="2">N-acylglucosamine 2-epimerase</fullName>
    </submittedName>
</protein>
<dbReference type="PATRIC" id="fig|861299.3.peg.2378"/>
<dbReference type="eggNOG" id="COG1331">
    <property type="taxonomic scope" value="Bacteria"/>
</dbReference>
<evidence type="ECO:0000313" key="3">
    <source>
        <dbReference type="Proteomes" id="UP000019151"/>
    </source>
</evidence>
<dbReference type="InParanoid" id="W0RGG5"/>
<name>W0RGG5_9BACT</name>
<dbReference type="FunCoup" id="W0RGG5">
    <property type="interactions" value="333"/>
</dbReference>
<dbReference type="Gene3D" id="1.50.10.20">
    <property type="match status" value="1"/>
</dbReference>
<feature type="domain" description="Spermatogenesis-associated protein 20-like TRX" evidence="1">
    <location>
        <begin position="2"/>
        <end position="160"/>
    </location>
</feature>
<dbReference type="InterPro" id="IPR012341">
    <property type="entry name" value="6hp_glycosidase-like_sf"/>
</dbReference>
<dbReference type="InterPro" id="IPR036249">
    <property type="entry name" value="Thioredoxin-like_sf"/>
</dbReference>
<dbReference type="Gene3D" id="3.40.30.10">
    <property type="entry name" value="Glutaredoxin"/>
    <property type="match status" value="1"/>
</dbReference>
<sequence length="703" mass="77116">MTNRLIDETSPYLRQHAHNPVDWHPWGDEAFAKARAEDRPILLSVGYAACHWCHVMERESFEDAATAQLMNEWFVPVKVDREERPDVDAIYMQATQAMTGHGGWPMTVFLTPDGEPFVAGTYFPPEDRHGMPSFRRVLRAVAEAWRTQREKVERTTSALRDMYAEAARAAVPSGTLDDDTLVRAVRSIAATYDRDRGGTKGAPKFPPAMAYDFLLRRWARTGDPSLLDMAAHTFRAMARGGIYDQVGGGFHRYAVDAIWLVPHFEKMLYDNALLSRLGVHLWQATGDAEARRVTEETLRWVAREMTAPSGGFYATLDADSEGHEGKFYVWDHDDLREALDASGFSPGDIEAVVHYWGVTPMGNFEGHNIPFVSRPSTADDVEPAAEEGSDASLADAVRRAKHALLAVRAHRVRPARDEKILAMWNGIMLRAVAEAARAFDPGSEGSAWLRDLALRNGEFLASTLVDPATGRVMRVHMEGVTRIPGFLEDHAGVALGFLALWALTFDERWLDLARRIGEATVQWFWDEEVGAFFDTASDAERLVTRPRDPTDNATPSGTSLAVELLLVLADVTGDEGYRRRADRVLASLAEPLARHAPAFGHLLGAADMAVDGAVELVLVGDPATAGFRALAAAAGRRYVPSLVVEGGPERSGHGRPLRAGRTAIGGRATAYVCRHATCDLPTSDPAVLDRQLAAAGRSAPGPR</sequence>
<proteinExistence type="predicted"/>
<dbReference type="STRING" id="861299.J421_2334"/>
<dbReference type="PANTHER" id="PTHR42899">
    <property type="entry name" value="SPERMATOGENESIS-ASSOCIATED PROTEIN 20"/>
    <property type="match status" value="1"/>
</dbReference>
<dbReference type="InterPro" id="IPR024705">
    <property type="entry name" value="Ssp411"/>
</dbReference>
<dbReference type="GO" id="GO:0005975">
    <property type="term" value="P:carbohydrate metabolic process"/>
    <property type="evidence" value="ECO:0007669"/>
    <property type="project" value="InterPro"/>
</dbReference>
<dbReference type="SUPFAM" id="SSF48208">
    <property type="entry name" value="Six-hairpin glycosidases"/>
    <property type="match status" value="1"/>
</dbReference>
<dbReference type="OrthoDB" id="9762614at2"/>
<evidence type="ECO:0000313" key="2">
    <source>
        <dbReference type="EMBL" id="AHG89871.1"/>
    </source>
</evidence>
<gene>
    <name evidence="2" type="ORF">J421_2334</name>
</gene>
<dbReference type="Gene3D" id="1.50.10.10">
    <property type="match status" value="1"/>
</dbReference>
<dbReference type="HOGENOM" id="CLU_014051_4_2_0"/>
<dbReference type="EMBL" id="CP007128">
    <property type="protein sequence ID" value="AHG89871.1"/>
    <property type="molecule type" value="Genomic_DNA"/>
</dbReference>
<dbReference type="Pfam" id="PF03190">
    <property type="entry name" value="Thioredox_DsbH"/>
    <property type="match status" value="1"/>
</dbReference>
<dbReference type="KEGG" id="gba:J421_2334"/>
<dbReference type="RefSeq" id="WP_025411353.1">
    <property type="nucleotide sequence ID" value="NZ_CP007128.1"/>
</dbReference>
<dbReference type="PANTHER" id="PTHR42899:SF1">
    <property type="entry name" value="SPERMATOGENESIS-ASSOCIATED PROTEIN 20"/>
    <property type="match status" value="1"/>
</dbReference>
<dbReference type="InterPro" id="IPR004879">
    <property type="entry name" value="Ssp411-like_TRX"/>
</dbReference>
<dbReference type="PIRSF" id="PIRSF006402">
    <property type="entry name" value="UCP006402_thioredoxin"/>
    <property type="match status" value="1"/>
</dbReference>
<dbReference type="AlphaFoldDB" id="W0RGG5"/>
<dbReference type="InterPro" id="IPR008928">
    <property type="entry name" value="6-hairpin_glycosidase_sf"/>
</dbReference>
<evidence type="ECO:0000259" key="1">
    <source>
        <dbReference type="Pfam" id="PF03190"/>
    </source>
</evidence>
<dbReference type="SUPFAM" id="SSF52833">
    <property type="entry name" value="Thioredoxin-like"/>
    <property type="match status" value="1"/>
</dbReference>
<accession>W0RGG5</accession>
<dbReference type="CDD" id="cd02955">
    <property type="entry name" value="SSP411"/>
    <property type="match status" value="1"/>
</dbReference>
<reference evidence="2 3" key="1">
    <citation type="journal article" date="2014" name="Genome Announc.">
        <title>Genome Sequence and Methylome of Soil Bacterium Gemmatirosa kalamazoonensis KBS708T, a Member of the Rarely Cultivated Gemmatimonadetes Phylum.</title>
        <authorList>
            <person name="Debruyn J.M."/>
            <person name="Radosevich M."/>
            <person name="Wommack K.E."/>
            <person name="Polson S.W."/>
            <person name="Hauser L.J."/>
            <person name="Fawaz M.N."/>
            <person name="Korlach J."/>
            <person name="Tsai Y.C."/>
        </authorList>
    </citation>
    <scope>NUCLEOTIDE SEQUENCE [LARGE SCALE GENOMIC DNA]</scope>
    <source>
        <strain evidence="2 3">KBS708</strain>
    </source>
</reference>
<organism evidence="2 3">
    <name type="scientific">Gemmatirosa kalamazoonensis</name>
    <dbReference type="NCBI Taxonomy" id="861299"/>
    <lineage>
        <taxon>Bacteria</taxon>
        <taxon>Pseudomonadati</taxon>
        <taxon>Gemmatimonadota</taxon>
        <taxon>Gemmatimonadia</taxon>
        <taxon>Gemmatimonadales</taxon>
        <taxon>Gemmatimonadaceae</taxon>
        <taxon>Gemmatirosa</taxon>
    </lineage>
</organism>
<keyword evidence="3" id="KW-1185">Reference proteome</keyword>
<dbReference type="Proteomes" id="UP000019151">
    <property type="component" value="Chromosome"/>
</dbReference>